<reference evidence="3" key="1">
    <citation type="submission" date="2017-02" db="UniProtKB">
        <authorList>
            <consortium name="WormBaseParasite"/>
        </authorList>
    </citation>
    <scope>IDENTIFICATION</scope>
</reference>
<feature type="compositionally biased region" description="Polar residues" evidence="1">
    <location>
        <begin position="211"/>
        <end position="222"/>
    </location>
</feature>
<feature type="compositionally biased region" description="Polar residues" evidence="1">
    <location>
        <begin position="1"/>
        <end position="15"/>
    </location>
</feature>
<keyword evidence="2" id="KW-1185">Reference proteome</keyword>
<feature type="region of interest" description="Disordered" evidence="1">
    <location>
        <begin position="189"/>
        <end position="256"/>
    </location>
</feature>
<proteinExistence type="predicted"/>
<dbReference type="WBParaSite" id="ALUE_0001662001-mRNA-1">
    <property type="protein sequence ID" value="ALUE_0001662001-mRNA-1"/>
    <property type="gene ID" value="ALUE_0001662001"/>
</dbReference>
<feature type="region of interest" description="Disordered" evidence="1">
    <location>
        <begin position="349"/>
        <end position="377"/>
    </location>
</feature>
<feature type="compositionally biased region" description="Polar residues" evidence="1">
    <location>
        <begin position="232"/>
        <end position="242"/>
    </location>
</feature>
<dbReference type="Proteomes" id="UP000036681">
    <property type="component" value="Unplaced"/>
</dbReference>
<dbReference type="AlphaFoldDB" id="A0A0M3IER7"/>
<feature type="compositionally biased region" description="Basic and acidic residues" evidence="1">
    <location>
        <begin position="358"/>
        <end position="369"/>
    </location>
</feature>
<organism evidence="2 3">
    <name type="scientific">Ascaris lumbricoides</name>
    <name type="common">Giant roundworm</name>
    <dbReference type="NCBI Taxonomy" id="6252"/>
    <lineage>
        <taxon>Eukaryota</taxon>
        <taxon>Metazoa</taxon>
        <taxon>Ecdysozoa</taxon>
        <taxon>Nematoda</taxon>
        <taxon>Chromadorea</taxon>
        <taxon>Rhabditida</taxon>
        <taxon>Spirurina</taxon>
        <taxon>Ascaridomorpha</taxon>
        <taxon>Ascaridoidea</taxon>
        <taxon>Ascarididae</taxon>
        <taxon>Ascaris</taxon>
    </lineage>
</organism>
<evidence type="ECO:0000313" key="2">
    <source>
        <dbReference type="Proteomes" id="UP000036681"/>
    </source>
</evidence>
<sequence length="409" mass="43959">MASCKNNSASSSPQHSPKIHSITASDWEPAAFFKRSIRFDKSSESYEGERNDGRETKRCRLLSAGDTSATSARLAGVYPSSVVTSSASTSGTSHSSREYYAMCSSSSGLRLIQLAYAGSDSSSPTQSPSPSPKFVALLFMRHLLMMQYLPLHEQGFMQQTELSSKSFVRLYIKRKNFYAALKVAVTERTKHSASPRSSTPTIASSSASPLVKNNESSYTSVGQLHISDDRPGSSTELTTSARESVPESSVVKDSATTSTKGFRHLGDFSVGAASRSFVPRSTLLASKTLGIRLAVTEKPVNGHADATRSPNSHNSAESSTLSFNIINRSGHDFMGPLTANGHVREVFDSEEASTSELRNVDSSEQHASPHSDASSVSTQNGINLKVVIANLGVISRLDVEFLDPFVPIT</sequence>
<feature type="region of interest" description="Disordered" evidence="1">
    <location>
        <begin position="1"/>
        <end position="23"/>
    </location>
</feature>
<feature type="compositionally biased region" description="Low complexity" evidence="1">
    <location>
        <begin position="192"/>
        <end position="209"/>
    </location>
</feature>
<protein>
    <submittedName>
        <fullName evidence="3">Uncharacterized protein</fullName>
    </submittedName>
</protein>
<accession>A0A0M3IER7</accession>
<name>A0A0M3IER7_ASCLU</name>
<evidence type="ECO:0000313" key="3">
    <source>
        <dbReference type="WBParaSite" id="ALUE_0001662001-mRNA-1"/>
    </source>
</evidence>
<evidence type="ECO:0000256" key="1">
    <source>
        <dbReference type="SAM" id="MobiDB-lite"/>
    </source>
</evidence>